<dbReference type="EMBL" id="LOYH01000037">
    <property type="protein sequence ID" value="KVK84630.1"/>
    <property type="molecule type" value="Genomic_DNA"/>
</dbReference>
<name>A0A104A2W7_BURCE</name>
<evidence type="ECO:0000259" key="5">
    <source>
        <dbReference type="SMART" id="SM00528"/>
    </source>
</evidence>
<protein>
    <submittedName>
        <fullName evidence="6">DNA-binding protein</fullName>
    </submittedName>
</protein>
<evidence type="ECO:0000313" key="6">
    <source>
        <dbReference type="EMBL" id="KVK84630.1"/>
    </source>
</evidence>
<dbReference type="Proteomes" id="UP000069001">
    <property type="component" value="Unassembled WGS sequence"/>
</dbReference>
<comment type="subcellular location">
    <subcellularLocation>
        <location evidence="1">Cytoplasm</location>
        <location evidence="1">Nucleoid</location>
    </subcellularLocation>
</comment>
<keyword evidence="3" id="KW-0963">Cytoplasm</keyword>
<dbReference type="SMART" id="SM00528">
    <property type="entry name" value="HNS"/>
    <property type="match status" value="1"/>
</dbReference>
<evidence type="ECO:0000256" key="2">
    <source>
        <dbReference type="ARBA" id="ARBA00010610"/>
    </source>
</evidence>
<proteinExistence type="inferred from homology"/>
<dbReference type="Pfam" id="PF00816">
    <property type="entry name" value="Histone_HNS"/>
    <property type="match status" value="1"/>
</dbReference>
<evidence type="ECO:0000256" key="3">
    <source>
        <dbReference type="ARBA" id="ARBA00022490"/>
    </source>
</evidence>
<organism evidence="6 7">
    <name type="scientific">Burkholderia cepacia</name>
    <name type="common">Pseudomonas cepacia</name>
    <dbReference type="NCBI Taxonomy" id="292"/>
    <lineage>
        <taxon>Bacteria</taxon>
        <taxon>Pseudomonadati</taxon>
        <taxon>Pseudomonadota</taxon>
        <taxon>Betaproteobacteria</taxon>
        <taxon>Burkholderiales</taxon>
        <taxon>Burkholderiaceae</taxon>
        <taxon>Burkholderia</taxon>
        <taxon>Burkholderia cepacia complex</taxon>
    </lineage>
</organism>
<dbReference type="GO" id="GO:0003677">
    <property type="term" value="F:DNA binding"/>
    <property type="evidence" value="ECO:0007669"/>
    <property type="project" value="UniProtKB-KW"/>
</dbReference>
<comment type="similarity">
    <text evidence="2">Belongs to the histone-like protein H-NS family.</text>
</comment>
<dbReference type="SUPFAM" id="SSF81273">
    <property type="entry name" value="H-NS histone-like proteins"/>
    <property type="match status" value="1"/>
</dbReference>
<sequence length="116" mass="13393">MQSYRDLKEQIQELQKQAELARTQELASAVKEIQKLIEEFDLMPEDLFSERKLKLRRGKRRGPATVKYRDPESGALWSGRGREPRWIAGRAREQFLIHRSNWIAEPAASSATDALG</sequence>
<feature type="domain" description="DNA-binding protein H-NS-like C-terminal" evidence="5">
    <location>
        <begin position="58"/>
        <end position="97"/>
    </location>
</feature>
<dbReference type="RefSeq" id="WP_059524646.1">
    <property type="nucleotide sequence ID" value="NZ_LOXZ01000031.1"/>
</dbReference>
<keyword evidence="4 6" id="KW-0238">DNA-binding</keyword>
<reference evidence="6 7" key="1">
    <citation type="submission" date="2015-11" db="EMBL/GenBank/DDBJ databases">
        <title>Expanding the genomic diversity of Burkholderia species for the development of highly accurate diagnostics.</title>
        <authorList>
            <person name="Sahl J."/>
            <person name="Keim P."/>
            <person name="Wagner D."/>
        </authorList>
    </citation>
    <scope>NUCLEOTIDE SEQUENCE [LARGE SCALE GENOMIC DNA]</scope>
    <source>
        <strain evidence="6 7">MSMB1302</strain>
    </source>
</reference>
<evidence type="ECO:0000256" key="1">
    <source>
        <dbReference type="ARBA" id="ARBA00004453"/>
    </source>
</evidence>
<dbReference type="GO" id="GO:0009295">
    <property type="term" value="C:nucleoid"/>
    <property type="evidence" value="ECO:0007669"/>
    <property type="project" value="UniProtKB-SubCell"/>
</dbReference>
<accession>A0A104A2W7</accession>
<comment type="caution">
    <text evidence="6">The sequence shown here is derived from an EMBL/GenBank/DDBJ whole genome shotgun (WGS) entry which is preliminary data.</text>
</comment>
<dbReference type="AlphaFoldDB" id="A0A104A2W7"/>
<gene>
    <name evidence="6" type="ORF">WS90_11670</name>
</gene>
<evidence type="ECO:0000256" key="4">
    <source>
        <dbReference type="ARBA" id="ARBA00023125"/>
    </source>
</evidence>
<dbReference type="Gene3D" id="4.10.430.30">
    <property type="match status" value="1"/>
</dbReference>
<dbReference type="PANTHER" id="PTHR38097:SF2">
    <property type="entry name" value="DNA-BINDING PROTEIN STPA"/>
    <property type="match status" value="1"/>
</dbReference>
<dbReference type="PANTHER" id="PTHR38097">
    <property type="match status" value="1"/>
</dbReference>
<dbReference type="InterPro" id="IPR027444">
    <property type="entry name" value="H-NS_C_dom"/>
</dbReference>
<evidence type="ECO:0000313" key="7">
    <source>
        <dbReference type="Proteomes" id="UP000069001"/>
    </source>
</evidence>